<dbReference type="EMBL" id="DXGI01000024">
    <property type="protein sequence ID" value="HIW77657.1"/>
    <property type="molecule type" value="Genomic_DNA"/>
</dbReference>
<dbReference type="GO" id="GO:0015081">
    <property type="term" value="F:sodium ion transmembrane transporter activity"/>
    <property type="evidence" value="ECO:0007669"/>
    <property type="project" value="InterPro"/>
</dbReference>
<feature type="transmembrane region" description="Helical" evidence="9">
    <location>
        <begin position="324"/>
        <end position="354"/>
    </location>
</feature>
<evidence type="ECO:0000256" key="2">
    <source>
        <dbReference type="ARBA" id="ARBA00006434"/>
    </source>
</evidence>
<organism evidence="10 11">
    <name type="scientific">Candidatus Bilophila faecipullorum</name>
    <dbReference type="NCBI Taxonomy" id="2838482"/>
    <lineage>
        <taxon>Bacteria</taxon>
        <taxon>Pseudomonadati</taxon>
        <taxon>Thermodesulfobacteriota</taxon>
        <taxon>Desulfovibrionia</taxon>
        <taxon>Desulfovibrionales</taxon>
        <taxon>Desulfovibrionaceae</taxon>
        <taxon>Bilophila</taxon>
    </lineage>
</organism>
<proteinExistence type="inferred from homology"/>
<feature type="transmembrane region" description="Helical" evidence="9">
    <location>
        <begin position="457"/>
        <end position="478"/>
    </location>
</feature>
<evidence type="ECO:0000256" key="8">
    <source>
        <dbReference type="RuleBase" id="RU362091"/>
    </source>
</evidence>
<evidence type="ECO:0000256" key="7">
    <source>
        <dbReference type="ARBA" id="ARBA00023136"/>
    </source>
</evidence>
<feature type="transmembrane region" description="Helical" evidence="9">
    <location>
        <begin position="6"/>
        <end position="25"/>
    </location>
</feature>
<dbReference type="Proteomes" id="UP000824264">
    <property type="component" value="Unassembled WGS sequence"/>
</dbReference>
<dbReference type="NCBIfam" id="TIGR02119">
    <property type="entry name" value="panF"/>
    <property type="match status" value="1"/>
</dbReference>
<dbReference type="InterPro" id="IPR050277">
    <property type="entry name" value="Sodium:Solute_Symporter"/>
</dbReference>
<feature type="transmembrane region" description="Helical" evidence="9">
    <location>
        <begin position="433"/>
        <end position="451"/>
    </location>
</feature>
<feature type="transmembrane region" description="Helical" evidence="9">
    <location>
        <begin position="162"/>
        <end position="181"/>
    </location>
</feature>
<dbReference type="PANTHER" id="PTHR48086:SF4">
    <property type="entry name" value="SODIUM_PANTOTHENATE SYMPORTER"/>
    <property type="match status" value="1"/>
</dbReference>
<dbReference type="CDD" id="cd10327">
    <property type="entry name" value="SLC5sbd_PanF"/>
    <property type="match status" value="1"/>
</dbReference>
<dbReference type="Pfam" id="PF00474">
    <property type="entry name" value="SSF"/>
    <property type="match status" value="1"/>
</dbReference>
<feature type="transmembrane region" description="Helical" evidence="9">
    <location>
        <begin position="280"/>
        <end position="304"/>
    </location>
</feature>
<feature type="transmembrane region" description="Helical" evidence="9">
    <location>
        <begin position="240"/>
        <end position="259"/>
    </location>
</feature>
<reference evidence="10" key="1">
    <citation type="journal article" date="2021" name="PeerJ">
        <title>Extensive microbial diversity within the chicken gut microbiome revealed by metagenomics and culture.</title>
        <authorList>
            <person name="Gilroy R."/>
            <person name="Ravi A."/>
            <person name="Getino M."/>
            <person name="Pursley I."/>
            <person name="Horton D.L."/>
            <person name="Alikhan N.F."/>
            <person name="Baker D."/>
            <person name="Gharbi K."/>
            <person name="Hall N."/>
            <person name="Watson M."/>
            <person name="Adriaenssens E.M."/>
            <person name="Foster-Nyarko E."/>
            <person name="Jarju S."/>
            <person name="Secka A."/>
            <person name="Antonio M."/>
            <person name="Oren A."/>
            <person name="Chaudhuri R.R."/>
            <person name="La Ragione R."/>
            <person name="Hildebrand F."/>
            <person name="Pallen M.J."/>
        </authorList>
    </citation>
    <scope>NUCLEOTIDE SEQUENCE</scope>
    <source>
        <strain evidence="10">ChiSxjej5B17-1746</strain>
    </source>
</reference>
<accession>A0A9D1QYG1</accession>
<evidence type="ECO:0000256" key="6">
    <source>
        <dbReference type="ARBA" id="ARBA00022989"/>
    </source>
</evidence>
<dbReference type="InterPro" id="IPR001734">
    <property type="entry name" value="Na/solute_symporter"/>
</dbReference>
<evidence type="ECO:0000256" key="1">
    <source>
        <dbReference type="ARBA" id="ARBA00004141"/>
    </source>
</evidence>
<keyword evidence="6 9" id="KW-1133">Transmembrane helix</keyword>
<reference evidence="10" key="2">
    <citation type="submission" date="2021-04" db="EMBL/GenBank/DDBJ databases">
        <authorList>
            <person name="Gilroy R."/>
        </authorList>
    </citation>
    <scope>NUCLEOTIDE SEQUENCE</scope>
    <source>
        <strain evidence="10">ChiSxjej5B17-1746</strain>
    </source>
</reference>
<dbReference type="PANTHER" id="PTHR48086">
    <property type="entry name" value="SODIUM/PROLINE SYMPORTER-RELATED"/>
    <property type="match status" value="1"/>
</dbReference>
<evidence type="ECO:0000313" key="11">
    <source>
        <dbReference type="Proteomes" id="UP000824264"/>
    </source>
</evidence>
<name>A0A9D1QYG1_9BACT</name>
<evidence type="ECO:0000256" key="5">
    <source>
        <dbReference type="ARBA" id="ARBA00022692"/>
    </source>
</evidence>
<comment type="subcellular location">
    <subcellularLocation>
        <location evidence="1">Membrane</location>
        <topology evidence="1">Multi-pass membrane protein</topology>
    </subcellularLocation>
</comment>
<dbReference type="PROSITE" id="PS50283">
    <property type="entry name" value="NA_SOLUT_SYMP_3"/>
    <property type="match status" value="1"/>
</dbReference>
<protein>
    <submittedName>
        <fullName evidence="10">Sodium/pantothenate symporter</fullName>
    </submittedName>
</protein>
<dbReference type="InterPro" id="IPR038377">
    <property type="entry name" value="Na/Glc_symporter_sf"/>
</dbReference>
<feature type="transmembrane region" description="Helical" evidence="9">
    <location>
        <begin position="401"/>
        <end position="426"/>
    </location>
</feature>
<evidence type="ECO:0000256" key="9">
    <source>
        <dbReference type="SAM" id="Phobius"/>
    </source>
</evidence>
<evidence type="ECO:0000313" key="10">
    <source>
        <dbReference type="EMBL" id="HIW77657.1"/>
    </source>
</evidence>
<dbReference type="PROSITE" id="PS00456">
    <property type="entry name" value="NA_SOLUT_SYMP_1"/>
    <property type="match status" value="1"/>
</dbReference>
<dbReference type="GO" id="GO:0005886">
    <property type="term" value="C:plasma membrane"/>
    <property type="evidence" value="ECO:0007669"/>
    <property type="project" value="TreeGrafter"/>
</dbReference>
<evidence type="ECO:0000256" key="4">
    <source>
        <dbReference type="ARBA" id="ARBA00022475"/>
    </source>
</evidence>
<feature type="transmembrane region" description="Helical" evidence="9">
    <location>
        <begin position="80"/>
        <end position="100"/>
    </location>
</feature>
<comment type="caution">
    <text evidence="10">The sequence shown here is derived from an EMBL/GenBank/DDBJ whole genome shotgun (WGS) entry which is preliminary data.</text>
</comment>
<dbReference type="NCBIfam" id="TIGR00813">
    <property type="entry name" value="sss"/>
    <property type="match status" value="1"/>
</dbReference>
<dbReference type="GO" id="GO:0036376">
    <property type="term" value="P:sodium ion export across plasma membrane"/>
    <property type="evidence" value="ECO:0007669"/>
    <property type="project" value="InterPro"/>
</dbReference>
<feature type="transmembrane region" description="Helical" evidence="9">
    <location>
        <begin position="375"/>
        <end position="395"/>
    </location>
</feature>
<dbReference type="InterPro" id="IPR011849">
    <property type="entry name" value="Na/pantothenate_symporter"/>
</dbReference>
<keyword evidence="7 9" id="KW-0472">Membrane</keyword>
<dbReference type="Gene3D" id="1.20.1730.10">
    <property type="entry name" value="Sodium/glucose cotransporter"/>
    <property type="match status" value="1"/>
</dbReference>
<keyword evidence="4" id="KW-1003">Cell membrane</keyword>
<gene>
    <name evidence="10" type="primary">panF</name>
    <name evidence="10" type="ORF">H9874_00725</name>
</gene>
<keyword evidence="5 9" id="KW-0812">Transmembrane</keyword>
<feature type="transmembrane region" description="Helical" evidence="9">
    <location>
        <begin position="193"/>
        <end position="214"/>
    </location>
</feature>
<evidence type="ECO:0000256" key="3">
    <source>
        <dbReference type="ARBA" id="ARBA00022448"/>
    </source>
</evidence>
<feature type="transmembrane region" description="Helical" evidence="9">
    <location>
        <begin position="129"/>
        <end position="150"/>
    </location>
</feature>
<feature type="transmembrane region" description="Helical" evidence="9">
    <location>
        <begin position="52"/>
        <end position="74"/>
    </location>
</feature>
<dbReference type="AlphaFoldDB" id="A0A9D1QYG1"/>
<dbReference type="GO" id="GO:0015233">
    <property type="term" value="F:pantothenate transmembrane transporter activity"/>
    <property type="evidence" value="ECO:0007669"/>
    <property type="project" value="InterPro"/>
</dbReference>
<keyword evidence="3" id="KW-0813">Transport</keyword>
<comment type="similarity">
    <text evidence="2 8">Belongs to the sodium:solute symporter (SSF) (TC 2.A.21) family.</text>
</comment>
<sequence>MTQQLNTLVPVAIYLGLSFLAALWARNQSHRGTDSGGFIEEYFIGSRSMGGFVLAMSIIASYTSASSFVGGPGVAYKLGLSWVLLAMIQVPTTFLTLGVLGKRFAIMARKTRAVTLTDFLRARYRSDAVVILCSVALLVFFMAAMLAQFIGGARLFQAVTGYPYTVGLALFGFTVILYTAVGGFRAVVLTDAIQGMVMVFASVVVLVAVVNAGGGMERCVASLKAIDPGLITPTGPGDAVPQPMILSFWVLVGLGVLGLPQTSQKCMGYKDSRSMHDAMIMGTLIIGFLLLCVHLAGTLGRAVIPDLPAGDLAMPTLIMKLLSPFWAGVFIAGPLAAIMSTVDSMLLLASAAIIKDLYIHYRLKDDASRLTPSRLRSLSLWCTGGIGLVVFFAAIEPPDLLVWINLFAFGGLEAVFLWPIILGLYWKGANASGAVASITAGVACFFALSLLKPAMGGIHAIVPTALVALAAFIVGAKLGSPASPEVIRLFWGGKERP</sequence>
<dbReference type="InterPro" id="IPR018212">
    <property type="entry name" value="Na/solute_symporter_CS"/>
</dbReference>